<proteinExistence type="predicted"/>
<name>A0A090EG05_MESPL</name>
<dbReference type="AlphaFoldDB" id="A0A090EG05"/>
<reference evidence="2" key="1">
    <citation type="submission" date="2014-08" db="EMBL/GenBank/DDBJ databases">
        <authorList>
            <person name="Moulin L."/>
        </authorList>
    </citation>
    <scope>NUCLEOTIDE SEQUENCE [LARGE SCALE GENOMIC DNA]</scope>
</reference>
<evidence type="ECO:0000313" key="1">
    <source>
        <dbReference type="EMBL" id="CDX26921.1"/>
    </source>
</evidence>
<evidence type="ECO:0008006" key="3">
    <source>
        <dbReference type="Google" id="ProtNLM"/>
    </source>
</evidence>
<evidence type="ECO:0000313" key="2">
    <source>
        <dbReference type="Proteomes" id="UP000045285"/>
    </source>
</evidence>
<keyword evidence="2" id="KW-1185">Reference proteome</keyword>
<sequence length="224" mass="25458">MTDRPILFSGPMVRAMLASTKTQTRRVLNPQPEHLQVYDWKGKRLHDSEYRHWCWKGHVGADNWDDITKQLAPFLPFAAGDRLYVREEFSGDWQFTGLPPSEWGKDSPIWYWADGNPTDGDWTKPKPGMHMPRWASRLTLTVTDVRVQRLQDINEVDAWAEGVQDCGEIDGGRQISGYGKALYASLWNSLNADRAGGAYAWKANPWVVAVSFSVIHQNIDQVAA</sequence>
<dbReference type="Proteomes" id="UP000045285">
    <property type="component" value="Unassembled WGS sequence"/>
</dbReference>
<protein>
    <recommendedName>
        <fullName evidence="3">Morphogenetic protein</fullName>
    </recommendedName>
</protein>
<gene>
    <name evidence="1" type="ORF">MPL3356_60619</name>
</gene>
<dbReference type="EMBL" id="CCMZ01000056">
    <property type="protein sequence ID" value="CDX26921.1"/>
    <property type="molecule type" value="Genomic_DNA"/>
</dbReference>
<accession>A0A090EG05</accession>
<organism evidence="1 2">
    <name type="scientific">Mesorhizobium plurifarium</name>
    <dbReference type="NCBI Taxonomy" id="69974"/>
    <lineage>
        <taxon>Bacteria</taxon>
        <taxon>Pseudomonadati</taxon>
        <taxon>Pseudomonadota</taxon>
        <taxon>Alphaproteobacteria</taxon>
        <taxon>Hyphomicrobiales</taxon>
        <taxon>Phyllobacteriaceae</taxon>
        <taxon>Mesorhizobium</taxon>
    </lineage>
</organism>